<protein>
    <submittedName>
        <fullName evidence="1">Uncharacterized protein DUF29</fullName>
    </submittedName>
</protein>
<reference evidence="1 2" key="1">
    <citation type="submission" date="2019-02" db="EMBL/GenBank/DDBJ databases">
        <title>Investigation of anaerobic lignin degradation for improved lignocellulosic biofuels.</title>
        <authorList>
            <person name="Deangelis K."/>
        </authorList>
    </citation>
    <scope>NUCLEOTIDE SEQUENCE [LARGE SCALE GENOMIC DNA]</scope>
    <source>
        <strain evidence="1 2">159R</strain>
    </source>
</reference>
<keyword evidence="2" id="KW-1185">Reference proteome</keyword>
<dbReference type="InterPro" id="IPR002636">
    <property type="entry name" value="DUF29"/>
</dbReference>
<sequence length="143" mass="16849">MTTRYDSDFYGWTQEQADLLRSGRLAELDTKNLLAEIESMGTSAENELESRLEVLFIPLLKWQFQAERQGRSWRLTIEEQRRKIERRLKKSPSLKHNLPEIIEDAYGDAVISAERETNIKRTVFPSSCPWSFEQFMDPAFYPE</sequence>
<accession>A0A4R1NEA5</accession>
<proteinExistence type="predicted"/>
<name>A0A4R1NEA5_9GAMM</name>
<dbReference type="Proteomes" id="UP000294555">
    <property type="component" value="Unassembled WGS sequence"/>
</dbReference>
<evidence type="ECO:0000313" key="1">
    <source>
        <dbReference type="EMBL" id="TCL05925.1"/>
    </source>
</evidence>
<dbReference type="RefSeq" id="WP_132924901.1">
    <property type="nucleotide sequence ID" value="NZ_SJOI01000001.1"/>
</dbReference>
<organism evidence="1 2">
    <name type="scientific">Sodalis ligni</name>
    <dbReference type="NCBI Taxonomy" id="2697027"/>
    <lineage>
        <taxon>Bacteria</taxon>
        <taxon>Pseudomonadati</taxon>
        <taxon>Pseudomonadota</taxon>
        <taxon>Gammaproteobacteria</taxon>
        <taxon>Enterobacterales</taxon>
        <taxon>Bruguierivoracaceae</taxon>
        <taxon>Sodalis</taxon>
    </lineage>
</organism>
<gene>
    <name evidence="1" type="ORF">EZJ58_4147</name>
</gene>
<dbReference type="Pfam" id="PF01724">
    <property type="entry name" value="DUF29"/>
    <property type="match status" value="1"/>
</dbReference>
<evidence type="ECO:0000313" key="2">
    <source>
        <dbReference type="Proteomes" id="UP000294555"/>
    </source>
</evidence>
<dbReference type="PANTHER" id="PTHR34235:SF4">
    <property type="entry name" value="SLR0291 PROTEIN"/>
    <property type="match status" value="1"/>
</dbReference>
<comment type="caution">
    <text evidence="1">The sequence shown here is derived from an EMBL/GenBank/DDBJ whole genome shotgun (WGS) entry which is preliminary data.</text>
</comment>
<dbReference type="EMBL" id="SJOI01000001">
    <property type="protein sequence ID" value="TCL05925.1"/>
    <property type="molecule type" value="Genomic_DNA"/>
</dbReference>
<dbReference type="PANTHER" id="PTHR34235">
    <property type="entry name" value="SLR1203 PROTEIN-RELATED"/>
    <property type="match status" value="1"/>
</dbReference>
<dbReference type="OrthoDB" id="5766125at2"/>
<dbReference type="Gene3D" id="1.20.1220.20">
    <property type="entry name" value="Uncharcterised protein PF01724"/>
    <property type="match status" value="1"/>
</dbReference>
<dbReference type="AlphaFoldDB" id="A0A4R1NEA5"/>